<dbReference type="InterPro" id="IPR027417">
    <property type="entry name" value="P-loop_NTPase"/>
</dbReference>
<dbReference type="Proteomes" id="UP000587760">
    <property type="component" value="Unassembled WGS sequence"/>
</dbReference>
<dbReference type="AlphaFoldDB" id="A0A841R9W1"/>
<organism evidence="6 7">
    <name type="scientific">Spirochaeta isovalerica</name>
    <dbReference type="NCBI Taxonomy" id="150"/>
    <lineage>
        <taxon>Bacteria</taxon>
        <taxon>Pseudomonadati</taxon>
        <taxon>Spirochaetota</taxon>
        <taxon>Spirochaetia</taxon>
        <taxon>Spirochaetales</taxon>
        <taxon>Spirochaetaceae</taxon>
        <taxon>Spirochaeta</taxon>
    </lineage>
</organism>
<dbReference type="SMART" id="SM00382">
    <property type="entry name" value="AAA"/>
    <property type="match status" value="1"/>
</dbReference>
<evidence type="ECO:0000256" key="4">
    <source>
        <dbReference type="ARBA" id="ARBA00022840"/>
    </source>
</evidence>
<dbReference type="SUPFAM" id="SSF53927">
    <property type="entry name" value="Cytidine deaminase-like"/>
    <property type="match status" value="1"/>
</dbReference>
<evidence type="ECO:0000313" key="7">
    <source>
        <dbReference type="Proteomes" id="UP000587760"/>
    </source>
</evidence>
<reference evidence="6 7" key="1">
    <citation type="submission" date="2020-08" db="EMBL/GenBank/DDBJ databases">
        <title>Genomic Encyclopedia of Type Strains, Phase IV (KMG-IV): sequencing the most valuable type-strain genomes for metagenomic binning, comparative biology and taxonomic classification.</title>
        <authorList>
            <person name="Goeker M."/>
        </authorList>
    </citation>
    <scope>NUCLEOTIDE SEQUENCE [LARGE SCALE GENOMIC DNA]</scope>
    <source>
        <strain evidence="6 7">DSM 2461</strain>
    </source>
</reference>
<feature type="domain" description="ABC transporter" evidence="5">
    <location>
        <begin position="144"/>
        <end position="352"/>
    </location>
</feature>
<dbReference type="InterPro" id="IPR050153">
    <property type="entry name" value="Metal_Ion_Import_ABC"/>
</dbReference>
<evidence type="ECO:0000256" key="2">
    <source>
        <dbReference type="ARBA" id="ARBA00022448"/>
    </source>
</evidence>
<dbReference type="PANTHER" id="PTHR42734">
    <property type="entry name" value="METAL TRANSPORT SYSTEM ATP-BINDING PROTEIN TM_0124-RELATED"/>
    <property type="match status" value="1"/>
</dbReference>
<dbReference type="Pfam" id="PF08973">
    <property type="entry name" value="TM1506"/>
    <property type="match status" value="1"/>
</dbReference>
<dbReference type="InterPro" id="IPR003439">
    <property type="entry name" value="ABC_transporter-like_ATP-bd"/>
</dbReference>
<keyword evidence="4 6" id="KW-0067">ATP-binding</keyword>
<proteinExistence type="inferred from homology"/>
<name>A0A841R9W1_9SPIO</name>
<comment type="caution">
    <text evidence="6">The sequence shown here is derived from an EMBL/GenBank/DDBJ whole genome shotgun (WGS) entry which is preliminary data.</text>
</comment>
<dbReference type="Gene3D" id="3.40.50.300">
    <property type="entry name" value="P-loop containing nucleotide triphosphate hydrolases"/>
    <property type="match status" value="1"/>
</dbReference>
<dbReference type="Gene3D" id="3.40.140.30">
    <property type="entry name" value="Hypothetical protein TM1506"/>
    <property type="match status" value="1"/>
</dbReference>
<evidence type="ECO:0000256" key="3">
    <source>
        <dbReference type="ARBA" id="ARBA00022741"/>
    </source>
</evidence>
<sequence>MLEKSEYKVDSLPDLDESESLHLYDKEGILLLKSSGKWLHPLFEVETYLKSRNLTGEELILHDKIAGRAAAALIVRLGFLNCKIDLISQPALDLFNKYKVNCRYGNLVEKIDCRTENLITEEMDLHSIYLMIRKRAGYAMGLSLEIQNLWTGYGSHDVLRGLDLTVEAGEHLVITGDNGTGKSTLLKTLIGVQPVISGKILLDGTDLKRNSGPSPIGYVNQGRPDSSFPTTAGEIVSLGLIGTRISRTEQKNRIEIAMKRTGCHHLKNRDVNTLSGGENQRVALARCLCQQARLILLDEPTSYLDRDSKEDFLEILNQVIASTSPTVLMVSHDHQWIEKLGWAVRELKDGVLC</sequence>
<dbReference type="InterPro" id="IPR016193">
    <property type="entry name" value="Cytidine_deaminase-like"/>
</dbReference>
<dbReference type="InterPro" id="IPR015067">
    <property type="entry name" value="DUF1893_TM1506-like"/>
</dbReference>
<dbReference type="GO" id="GO:0005524">
    <property type="term" value="F:ATP binding"/>
    <property type="evidence" value="ECO:0007669"/>
    <property type="project" value="UniProtKB-KW"/>
</dbReference>
<protein>
    <submittedName>
        <fullName evidence="6">Zinc transport system ATP-binding protein</fullName>
        <ecNumber evidence="6">3.6.3.-</ecNumber>
    </submittedName>
</protein>
<dbReference type="SUPFAM" id="SSF52540">
    <property type="entry name" value="P-loop containing nucleoside triphosphate hydrolases"/>
    <property type="match status" value="1"/>
</dbReference>
<accession>A0A841R9W1</accession>
<dbReference type="EMBL" id="JACHGJ010000010">
    <property type="protein sequence ID" value="MBB6482154.1"/>
    <property type="molecule type" value="Genomic_DNA"/>
</dbReference>
<keyword evidence="6" id="KW-0378">Hydrolase</keyword>
<keyword evidence="3" id="KW-0547">Nucleotide-binding</keyword>
<dbReference type="GO" id="GO:0016887">
    <property type="term" value="F:ATP hydrolysis activity"/>
    <property type="evidence" value="ECO:0007669"/>
    <property type="project" value="InterPro"/>
</dbReference>
<evidence type="ECO:0000259" key="5">
    <source>
        <dbReference type="PROSITE" id="PS50893"/>
    </source>
</evidence>
<dbReference type="PANTHER" id="PTHR42734:SF17">
    <property type="entry name" value="METAL TRANSPORT SYSTEM ATP-BINDING PROTEIN TM_0124-RELATED"/>
    <property type="match status" value="1"/>
</dbReference>
<dbReference type="EC" id="3.6.3.-" evidence="6"/>
<gene>
    <name evidence="6" type="ORF">HNR50_003843</name>
</gene>
<dbReference type="Pfam" id="PF00005">
    <property type="entry name" value="ABC_tran"/>
    <property type="match status" value="1"/>
</dbReference>
<dbReference type="InterPro" id="IPR037081">
    <property type="entry name" value="Hyp_TM1506"/>
</dbReference>
<evidence type="ECO:0000256" key="1">
    <source>
        <dbReference type="ARBA" id="ARBA00005417"/>
    </source>
</evidence>
<keyword evidence="7" id="KW-1185">Reference proteome</keyword>
<dbReference type="RefSeq" id="WP_184748390.1">
    <property type="nucleotide sequence ID" value="NZ_JACHGJ010000010.1"/>
</dbReference>
<keyword evidence="2" id="KW-0813">Transport</keyword>
<evidence type="ECO:0000313" key="6">
    <source>
        <dbReference type="EMBL" id="MBB6482154.1"/>
    </source>
</evidence>
<dbReference type="InterPro" id="IPR003593">
    <property type="entry name" value="AAA+_ATPase"/>
</dbReference>
<dbReference type="PROSITE" id="PS50893">
    <property type="entry name" value="ABC_TRANSPORTER_2"/>
    <property type="match status" value="1"/>
</dbReference>
<comment type="similarity">
    <text evidence="1">Belongs to the ABC transporter superfamily.</text>
</comment>